<dbReference type="InterPro" id="IPR016169">
    <property type="entry name" value="FAD-bd_PCMH_sub2"/>
</dbReference>
<dbReference type="Gene3D" id="3.30.70.2740">
    <property type="match status" value="1"/>
</dbReference>
<name>A0ABV2R2H6_9HYPH</name>
<evidence type="ECO:0000259" key="4">
    <source>
        <dbReference type="PROSITE" id="PS51387"/>
    </source>
</evidence>
<dbReference type="InterPro" id="IPR016164">
    <property type="entry name" value="FAD-linked_Oxase-like_C"/>
</dbReference>
<evidence type="ECO:0000313" key="5">
    <source>
        <dbReference type="EMBL" id="MET4635444.1"/>
    </source>
</evidence>
<dbReference type="InterPro" id="IPR006094">
    <property type="entry name" value="Oxid_FAD_bind_N"/>
</dbReference>
<sequence>MLNHPTPDLLARFAALVGPGGALTDPEATHPYRMEWRDKYLGETPLVLRPQTVGQVSAILALANETRTAIVPQSGNTGLVGGQVPDSSGTEIVLSLDRMTRIRAVDAEGYSLTAEAGAILADVQSAAEAAGRLFPLSLGSEGSCRIGGNISTNAGGTAVLAYGNMRDLVLGLEVVLADGRIWEGLGALRKDNTGYDLKQLFIGGEGTLGIVTAAVLKLYPRPKGQAVAFAALSDPAAALALFNLARDRAGHDLTGFELMPRIGVDFVLRHIPGSRDPVGTVAPWYALLEISSGHSDEAARGAIEDILGTAFEQGVVADAAIAQSLADRGMFWRMRHGMSEAQKPEGGSIKHDVSVPVASVPAFLSEAIAAIEAFIPGCRPVPFGHLGDGNIHFNISQPVGADKRAFLDRWDEVNTLIHGIVARYHGSISAEHGIGRLKRDLLPAAKGPVAMAMMHSIKQALDPNGILNPGKMLRS</sequence>
<evidence type="ECO:0000256" key="3">
    <source>
        <dbReference type="ARBA" id="ARBA00022827"/>
    </source>
</evidence>
<reference evidence="5 6" key="1">
    <citation type="submission" date="2024-06" db="EMBL/GenBank/DDBJ databases">
        <title>Sorghum-associated microbial communities from plants grown in Nebraska, USA.</title>
        <authorList>
            <person name="Schachtman D."/>
        </authorList>
    </citation>
    <scope>NUCLEOTIDE SEQUENCE [LARGE SCALE GENOMIC DNA]</scope>
    <source>
        <strain evidence="5 6">3207</strain>
    </source>
</reference>
<comment type="caution">
    <text evidence="5">The sequence shown here is derived from an EMBL/GenBank/DDBJ whole genome shotgun (WGS) entry which is preliminary data.</text>
</comment>
<dbReference type="EMBL" id="JBEPSM010000002">
    <property type="protein sequence ID" value="MET4635444.1"/>
    <property type="molecule type" value="Genomic_DNA"/>
</dbReference>
<dbReference type="InterPro" id="IPR051264">
    <property type="entry name" value="FAD-oxidored/transferase_4"/>
</dbReference>
<dbReference type="Gene3D" id="3.30.465.10">
    <property type="match status" value="1"/>
</dbReference>
<protein>
    <submittedName>
        <fullName evidence="5">FAD/FMN-containing dehydrogenase</fullName>
    </submittedName>
</protein>
<dbReference type="Pfam" id="PF02913">
    <property type="entry name" value="FAD-oxidase_C"/>
    <property type="match status" value="1"/>
</dbReference>
<dbReference type="InterPro" id="IPR036318">
    <property type="entry name" value="FAD-bd_PCMH-like_sf"/>
</dbReference>
<dbReference type="Pfam" id="PF01565">
    <property type="entry name" value="FAD_binding_4"/>
    <property type="match status" value="1"/>
</dbReference>
<dbReference type="InterPro" id="IPR016167">
    <property type="entry name" value="FAD-bd_PCMH_sub1"/>
</dbReference>
<feature type="domain" description="FAD-binding PCMH-type" evidence="4">
    <location>
        <begin position="40"/>
        <end position="221"/>
    </location>
</feature>
<dbReference type="PROSITE" id="PS51387">
    <property type="entry name" value="FAD_PCMH"/>
    <property type="match status" value="1"/>
</dbReference>
<dbReference type="Gene3D" id="1.10.45.10">
    <property type="entry name" value="Vanillyl-alcohol Oxidase, Chain A, domain 4"/>
    <property type="match status" value="1"/>
</dbReference>
<dbReference type="RefSeq" id="WP_354552769.1">
    <property type="nucleotide sequence ID" value="NZ_JBEPSM010000002.1"/>
</dbReference>
<accession>A0ABV2R2H6</accession>
<evidence type="ECO:0000313" key="6">
    <source>
        <dbReference type="Proteomes" id="UP001549321"/>
    </source>
</evidence>
<dbReference type="PANTHER" id="PTHR43716">
    <property type="entry name" value="D-2-HYDROXYGLUTARATE DEHYDROGENASE, MITOCHONDRIAL"/>
    <property type="match status" value="1"/>
</dbReference>
<dbReference type="PANTHER" id="PTHR43716:SF2">
    <property type="entry name" value="BLL6224 PROTEIN"/>
    <property type="match status" value="1"/>
</dbReference>
<dbReference type="InterPro" id="IPR016166">
    <property type="entry name" value="FAD-bd_PCMH"/>
</dbReference>
<dbReference type="SUPFAM" id="SSF55103">
    <property type="entry name" value="FAD-linked oxidases, C-terminal domain"/>
    <property type="match status" value="1"/>
</dbReference>
<proteinExistence type="inferred from homology"/>
<organism evidence="5 6">
    <name type="scientific">Kaistia defluvii</name>
    <dbReference type="NCBI Taxonomy" id="410841"/>
    <lineage>
        <taxon>Bacteria</taxon>
        <taxon>Pseudomonadati</taxon>
        <taxon>Pseudomonadota</taxon>
        <taxon>Alphaproteobacteria</taxon>
        <taxon>Hyphomicrobiales</taxon>
        <taxon>Kaistiaceae</taxon>
        <taxon>Kaistia</taxon>
    </lineage>
</organism>
<keyword evidence="2" id="KW-0285">Flavoprotein</keyword>
<comment type="similarity">
    <text evidence="1">Belongs to the FAD-binding oxidoreductase/transferase type 4 family.</text>
</comment>
<keyword evidence="6" id="KW-1185">Reference proteome</keyword>
<evidence type="ECO:0000256" key="2">
    <source>
        <dbReference type="ARBA" id="ARBA00022630"/>
    </source>
</evidence>
<dbReference type="Gene3D" id="3.30.70.2190">
    <property type="match status" value="1"/>
</dbReference>
<dbReference type="Gene3D" id="3.30.43.10">
    <property type="entry name" value="Uridine Diphospho-n-acetylenolpyruvylglucosamine Reductase, domain 2"/>
    <property type="match status" value="1"/>
</dbReference>
<keyword evidence="3" id="KW-0274">FAD</keyword>
<dbReference type="Proteomes" id="UP001549321">
    <property type="component" value="Unassembled WGS sequence"/>
</dbReference>
<dbReference type="InterPro" id="IPR004113">
    <property type="entry name" value="FAD-bd_oxidored_4_C"/>
</dbReference>
<gene>
    <name evidence="5" type="ORF">ABIE08_003390</name>
</gene>
<evidence type="ECO:0000256" key="1">
    <source>
        <dbReference type="ARBA" id="ARBA00008000"/>
    </source>
</evidence>
<dbReference type="InterPro" id="IPR016171">
    <property type="entry name" value="Vanillyl_alc_oxidase_C-sub2"/>
</dbReference>
<dbReference type="SUPFAM" id="SSF56176">
    <property type="entry name" value="FAD-binding/transporter-associated domain-like"/>
    <property type="match status" value="1"/>
</dbReference>